<dbReference type="InterPro" id="IPR004177">
    <property type="entry name" value="DDHD_dom"/>
</dbReference>
<dbReference type="EMBL" id="VWYY01000817">
    <property type="protein sequence ID" value="NXE40405.1"/>
    <property type="molecule type" value="Genomic_DNA"/>
</dbReference>
<dbReference type="Pfam" id="PF00536">
    <property type="entry name" value="SAM_1"/>
    <property type="match status" value="1"/>
</dbReference>
<dbReference type="SMART" id="SM00454">
    <property type="entry name" value="SAM"/>
    <property type="match status" value="1"/>
</dbReference>
<dbReference type="InterPro" id="IPR013761">
    <property type="entry name" value="SAM/pointed_sf"/>
</dbReference>
<evidence type="ECO:0000313" key="5">
    <source>
        <dbReference type="EMBL" id="NXE40405.1"/>
    </source>
</evidence>
<comment type="similarity">
    <text evidence="1">Belongs to the PA-PLA1 family.</text>
</comment>
<dbReference type="Pfam" id="PF02862">
    <property type="entry name" value="DDHD"/>
    <property type="match status" value="2"/>
</dbReference>
<reference evidence="5 6" key="1">
    <citation type="submission" date="2019-09" db="EMBL/GenBank/DDBJ databases">
        <title>Bird 10,000 Genomes (B10K) Project - Family phase.</title>
        <authorList>
            <person name="Zhang G."/>
        </authorList>
    </citation>
    <scope>NUCLEOTIDE SEQUENCE [LARGE SCALE GENOMIC DNA]</scope>
    <source>
        <strain evidence="5">B10K-CU-031-17</strain>
        <tissue evidence="5">Muscle</tissue>
    </source>
</reference>
<feature type="non-terminal residue" evidence="5">
    <location>
        <position position="690"/>
    </location>
</feature>
<evidence type="ECO:0000259" key="3">
    <source>
        <dbReference type="PROSITE" id="PS50918"/>
    </source>
</evidence>
<evidence type="ECO:0000256" key="2">
    <source>
        <dbReference type="SAM" id="MobiDB-lite"/>
    </source>
</evidence>
<evidence type="ECO:0000259" key="4">
    <source>
        <dbReference type="PROSITE" id="PS51043"/>
    </source>
</evidence>
<dbReference type="AlphaFoldDB" id="A0A7K8MKX7"/>
<feature type="region of interest" description="Disordered" evidence="2">
    <location>
        <begin position="445"/>
        <end position="466"/>
    </location>
</feature>
<dbReference type="InterPro" id="IPR058055">
    <property type="entry name" value="PA-PLA1"/>
</dbReference>
<evidence type="ECO:0000256" key="1">
    <source>
        <dbReference type="ARBA" id="ARBA00038464"/>
    </source>
</evidence>
<feature type="compositionally biased region" description="Low complexity" evidence="2">
    <location>
        <begin position="569"/>
        <end position="580"/>
    </location>
</feature>
<dbReference type="Gene3D" id="1.10.150.50">
    <property type="entry name" value="Transcription Factor, Ets-1"/>
    <property type="match status" value="1"/>
</dbReference>
<dbReference type="InterPro" id="IPR004170">
    <property type="entry name" value="WWE_dom"/>
</dbReference>
<dbReference type="Proteomes" id="UP000547721">
    <property type="component" value="Unassembled WGS sequence"/>
</dbReference>
<dbReference type="PROSITE" id="PS51043">
    <property type="entry name" value="DDHD"/>
    <property type="match status" value="1"/>
</dbReference>
<dbReference type="InterPro" id="IPR057825">
    <property type="entry name" value="WWE_SEC23-DDH2"/>
</dbReference>
<dbReference type="GO" id="GO:0004620">
    <property type="term" value="F:phospholipase activity"/>
    <property type="evidence" value="ECO:0007669"/>
    <property type="project" value="TreeGrafter"/>
</dbReference>
<dbReference type="Pfam" id="PF02825">
    <property type="entry name" value="WWE"/>
    <property type="match status" value="1"/>
</dbReference>
<dbReference type="GO" id="GO:0030134">
    <property type="term" value="C:COPII-coated ER to Golgi transport vesicle"/>
    <property type="evidence" value="ECO:0007669"/>
    <property type="project" value="TreeGrafter"/>
</dbReference>
<keyword evidence="6" id="KW-1185">Reference proteome</keyword>
<dbReference type="FunFam" id="1.10.150.50:FF:000034">
    <property type="entry name" value="ankyrin repeat and SAM domain-containing protein 4B"/>
    <property type="match status" value="1"/>
</dbReference>
<dbReference type="Pfam" id="PF23464">
    <property type="entry name" value="WWE_3"/>
    <property type="match status" value="1"/>
</dbReference>
<comment type="caution">
    <text evidence="5">The sequence shown here is derived from an EMBL/GenBank/DDBJ whole genome shotgun (WGS) entry which is preliminary data.</text>
</comment>
<accession>A0A7K8MKX7</accession>
<dbReference type="PROSITE" id="PS50918">
    <property type="entry name" value="WWE"/>
    <property type="match status" value="1"/>
</dbReference>
<feature type="region of interest" description="Disordered" evidence="2">
    <location>
        <begin position="569"/>
        <end position="623"/>
    </location>
</feature>
<evidence type="ECO:0000313" key="6">
    <source>
        <dbReference type="Proteomes" id="UP000547721"/>
    </source>
</evidence>
<feature type="domain" description="WWE" evidence="3">
    <location>
        <begin position="27"/>
        <end position="109"/>
    </location>
</feature>
<name>A0A7K8MKX7_9CORV</name>
<dbReference type="PANTHER" id="PTHR23509:SF7">
    <property type="entry name" value="PHOSPHOLIPASE DDHD2"/>
    <property type="match status" value="1"/>
</dbReference>
<dbReference type="InterPro" id="IPR001660">
    <property type="entry name" value="SAM"/>
</dbReference>
<feature type="compositionally biased region" description="Low complexity" evidence="2">
    <location>
        <begin position="1"/>
        <end position="14"/>
    </location>
</feature>
<gene>
    <name evidence="5" type="primary">Ddhd2</name>
    <name evidence="5" type="ORF">PTILEU_R00802</name>
</gene>
<feature type="non-terminal residue" evidence="5">
    <location>
        <position position="1"/>
    </location>
</feature>
<protein>
    <submittedName>
        <fullName evidence="5">DDHD2 Phospholipase</fullName>
    </submittedName>
</protein>
<feature type="domain" description="DDHD" evidence="4">
    <location>
        <begin position="484"/>
        <end position="676"/>
    </location>
</feature>
<dbReference type="GO" id="GO:0004806">
    <property type="term" value="F:triacylglycerol lipase activity"/>
    <property type="evidence" value="ECO:0007669"/>
    <property type="project" value="TreeGrafter"/>
</dbReference>
<dbReference type="GO" id="GO:0046872">
    <property type="term" value="F:metal ion binding"/>
    <property type="evidence" value="ECO:0007669"/>
    <property type="project" value="InterPro"/>
</dbReference>
<feature type="region of interest" description="Disordered" evidence="2">
    <location>
        <begin position="1"/>
        <end position="33"/>
    </location>
</feature>
<dbReference type="SMART" id="SM01127">
    <property type="entry name" value="DDHD"/>
    <property type="match status" value="1"/>
</dbReference>
<organism evidence="5 6">
    <name type="scientific">Ptilorrhoa leucosticta</name>
    <dbReference type="NCBI Taxonomy" id="449384"/>
    <lineage>
        <taxon>Eukaryota</taxon>
        <taxon>Metazoa</taxon>
        <taxon>Chordata</taxon>
        <taxon>Craniata</taxon>
        <taxon>Vertebrata</taxon>
        <taxon>Euteleostomi</taxon>
        <taxon>Archelosauria</taxon>
        <taxon>Archosauria</taxon>
        <taxon>Dinosauria</taxon>
        <taxon>Saurischia</taxon>
        <taxon>Theropoda</taxon>
        <taxon>Coelurosauria</taxon>
        <taxon>Aves</taxon>
        <taxon>Neognathae</taxon>
        <taxon>Neoaves</taxon>
        <taxon>Telluraves</taxon>
        <taxon>Australaves</taxon>
        <taxon>Passeriformes</taxon>
        <taxon>Corvoidea</taxon>
        <taxon>Cinclosomatidae</taxon>
        <taxon>Ptilorrhoa</taxon>
    </lineage>
</organism>
<sequence>SPRSSSRPPMSAQEPPRPPPAAAEPPEPEPGGRYEAVVPHWFYCKVTDTRERWVPFSAQDSERLEEAHGAGKDQDDVVVPTSGGRYDVHLRTRQRVAVYWEEEVSEVRRCTWFYKGDKDNKFIPYSESFSEELEEAYMIAVTLDEWKKKLESPNREVIILHNPKLMVHYHPVASSDDWVSTPTEQGRPRTVKRGVENIAVEIPSGEPLQIDHLVFVVHGIGPACDIRFRSIVQCVNDFRNVSLSMLQAHFKKAQEQQQVGRVEFLPVNWHSSLHSTGVDVDLERITLPSINRLRHFINDTILDVFFYNSSTYCQTIVDTVASEMNRLHQLFLQRNPQFKGGVSIAGHSLGSLILFDLLTNQKADPEEDEHRAQGSRTTSSTGSIEEVKEILKKLELSEYCDVFEKEKMDRQALFLCTETNLKEMGIPLGPRMKILHYISSKTEMKVSPGHSEHGAQHGDSTEEGRNCQYRDVGLGQVSANYPQLNYKPTIFFAFGSPIGMFLTVRGVKRIDPNYSLPTCKGFFNIFHPFDPVAYRIEPMIVPELEFEPMLLPHHKGRKRMHLGMTQAAPVPRPGAAAAAPGPTPTPLLPCRTEGGADTHERGPEEQPAGPEEPPAAVKEETPLINVGRLNGGNRIDYVLQEKPIESFNEYLFALQGHLCYWESEDTVLLVLKEIYQTQGITLDQPLPGSQ</sequence>
<feature type="compositionally biased region" description="Basic and acidic residues" evidence="2">
    <location>
        <begin position="594"/>
        <end position="604"/>
    </location>
</feature>
<proteinExistence type="inferred from homology"/>
<feature type="compositionally biased region" description="Basic and acidic residues" evidence="2">
    <location>
        <begin position="450"/>
        <end position="465"/>
    </location>
</feature>
<dbReference type="SUPFAM" id="SSF47769">
    <property type="entry name" value="SAM/Pointed domain"/>
    <property type="match status" value="1"/>
</dbReference>
<feature type="compositionally biased region" description="Pro residues" evidence="2">
    <location>
        <begin position="15"/>
        <end position="29"/>
    </location>
</feature>
<dbReference type="PANTHER" id="PTHR23509">
    <property type="entry name" value="PA-PL1 PHOSPHOLIPASE FAMILY"/>
    <property type="match status" value="1"/>
</dbReference>